<dbReference type="Proteomes" id="UP000275267">
    <property type="component" value="Unassembled WGS sequence"/>
</dbReference>
<dbReference type="InterPro" id="IPR018247">
    <property type="entry name" value="EF_Hand_1_Ca_BS"/>
</dbReference>
<comment type="function">
    <text evidence="16">Calcium-dependent NADPH oxidase that generates superoxide.</text>
</comment>
<dbReference type="PRINTS" id="PR00466">
    <property type="entry name" value="GP91PHOX"/>
</dbReference>
<evidence type="ECO:0000256" key="2">
    <source>
        <dbReference type="ARBA" id="ARBA00007975"/>
    </source>
</evidence>
<dbReference type="SUPFAM" id="SSF47473">
    <property type="entry name" value="EF-hand"/>
    <property type="match status" value="1"/>
</dbReference>
<comment type="subcellular location">
    <subcellularLocation>
        <location evidence="1">Membrane</location>
        <topology evidence="1">Multi-pass membrane protein</topology>
    </subcellularLocation>
</comment>
<keyword evidence="11" id="KW-0106">Calcium</keyword>
<keyword evidence="7 18" id="KW-0812">Transmembrane</keyword>
<dbReference type="InterPro" id="IPR000778">
    <property type="entry name" value="Cyt_b245_heavy_chain"/>
</dbReference>
<reference evidence="21" key="1">
    <citation type="journal article" date="2019" name="Nat. Commun.">
        <title>The genome of broomcorn millet.</title>
        <authorList>
            <person name="Zou C."/>
            <person name="Miki D."/>
            <person name="Li D."/>
            <person name="Tang Q."/>
            <person name="Xiao L."/>
            <person name="Rajput S."/>
            <person name="Deng P."/>
            <person name="Jia W."/>
            <person name="Huang R."/>
            <person name="Zhang M."/>
            <person name="Sun Y."/>
            <person name="Hu J."/>
            <person name="Fu X."/>
            <person name="Schnable P.S."/>
            <person name="Li F."/>
            <person name="Zhang H."/>
            <person name="Feng B."/>
            <person name="Zhu X."/>
            <person name="Liu R."/>
            <person name="Schnable J.C."/>
            <person name="Zhu J.-K."/>
            <person name="Zhang H."/>
        </authorList>
    </citation>
    <scope>NUCLEOTIDE SEQUENCE [LARGE SCALE GENOMIC DNA]</scope>
</reference>
<dbReference type="FunFam" id="1.10.238.10:FF:000049">
    <property type="entry name" value="Respiratory burst oxidase homolog A"/>
    <property type="match status" value="1"/>
</dbReference>
<dbReference type="STRING" id="4540.A0A3L6R4J0"/>
<evidence type="ECO:0000256" key="10">
    <source>
        <dbReference type="ARBA" id="ARBA00022827"/>
    </source>
</evidence>
<dbReference type="SUPFAM" id="SSF52343">
    <property type="entry name" value="Ferredoxin reductase-like, C-terminal NADP-linked domain"/>
    <property type="match status" value="1"/>
</dbReference>
<keyword evidence="6" id="KW-0285">Flavoprotein</keyword>
<comment type="similarity">
    <text evidence="2">Belongs to the RBOH (TC 5.B.1.3) family.</text>
</comment>
<dbReference type="EMBL" id="PQIB02000010">
    <property type="protein sequence ID" value="RLM93783.1"/>
    <property type="molecule type" value="Genomic_DNA"/>
</dbReference>
<evidence type="ECO:0000256" key="5">
    <source>
        <dbReference type="ARBA" id="ARBA00022559"/>
    </source>
</evidence>
<feature type="transmembrane region" description="Helical" evidence="18">
    <location>
        <begin position="301"/>
        <end position="319"/>
    </location>
</feature>
<evidence type="ECO:0000256" key="3">
    <source>
        <dbReference type="ARBA" id="ARBA00011407"/>
    </source>
</evidence>
<feature type="compositionally biased region" description="Basic and acidic residues" evidence="17">
    <location>
        <begin position="1"/>
        <end position="10"/>
    </location>
</feature>
<proteinExistence type="inferred from homology"/>
<gene>
    <name evidence="20" type="ORF">C2845_PM08G30290</name>
</gene>
<dbReference type="InterPro" id="IPR039261">
    <property type="entry name" value="FNR_nucleotide-bd"/>
</dbReference>
<dbReference type="InterPro" id="IPR002048">
    <property type="entry name" value="EF_hand_dom"/>
</dbReference>
<feature type="domain" description="EF-hand" evidence="19">
    <location>
        <begin position="175"/>
        <end position="210"/>
    </location>
</feature>
<dbReference type="InterPro" id="IPR013121">
    <property type="entry name" value="Fe_red_NAD-bd_6"/>
</dbReference>
<dbReference type="InterPro" id="IPR013623">
    <property type="entry name" value="NADPH_Ox"/>
</dbReference>
<evidence type="ECO:0000313" key="21">
    <source>
        <dbReference type="Proteomes" id="UP000275267"/>
    </source>
</evidence>
<evidence type="ECO:0000256" key="1">
    <source>
        <dbReference type="ARBA" id="ARBA00004141"/>
    </source>
</evidence>
<dbReference type="Gene3D" id="1.10.238.10">
    <property type="entry name" value="EF-hand"/>
    <property type="match status" value="1"/>
</dbReference>
<dbReference type="GO" id="GO:0005509">
    <property type="term" value="F:calcium ion binding"/>
    <property type="evidence" value="ECO:0007669"/>
    <property type="project" value="InterPro"/>
</dbReference>
<dbReference type="GO" id="GO:0004601">
    <property type="term" value="F:peroxidase activity"/>
    <property type="evidence" value="ECO:0007669"/>
    <property type="project" value="UniProtKB-KW"/>
</dbReference>
<dbReference type="GO" id="GO:0016174">
    <property type="term" value="F:NAD(P)H oxidase H2O2-forming activity"/>
    <property type="evidence" value="ECO:0007669"/>
    <property type="project" value="TreeGrafter"/>
</dbReference>
<evidence type="ECO:0000256" key="8">
    <source>
        <dbReference type="ARBA" id="ARBA00022723"/>
    </source>
</evidence>
<evidence type="ECO:0000256" key="15">
    <source>
        <dbReference type="ARBA" id="ARBA00023136"/>
    </source>
</evidence>
<keyword evidence="10" id="KW-0274">FAD</keyword>
<evidence type="ECO:0000256" key="18">
    <source>
        <dbReference type="SAM" id="Phobius"/>
    </source>
</evidence>
<dbReference type="PANTHER" id="PTHR11972:SF54">
    <property type="entry name" value="RESPIRATORY BURST OXIDASE HOMOLOG PROTEIN J-RELATED"/>
    <property type="match status" value="1"/>
</dbReference>
<dbReference type="Pfam" id="PF08030">
    <property type="entry name" value="NAD_binding_6"/>
    <property type="match status" value="1"/>
</dbReference>
<dbReference type="AlphaFoldDB" id="A0A3L6R4J0"/>
<evidence type="ECO:0000256" key="7">
    <source>
        <dbReference type="ARBA" id="ARBA00022692"/>
    </source>
</evidence>
<evidence type="ECO:0000256" key="14">
    <source>
        <dbReference type="ARBA" id="ARBA00023002"/>
    </source>
</evidence>
<accession>A0A3L6R4J0</accession>
<evidence type="ECO:0000256" key="9">
    <source>
        <dbReference type="ARBA" id="ARBA00022737"/>
    </source>
</evidence>
<evidence type="ECO:0000256" key="16">
    <source>
        <dbReference type="ARBA" id="ARBA00055023"/>
    </source>
</evidence>
<evidence type="ECO:0000256" key="12">
    <source>
        <dbReference type="ARBA" id="ARBA00022857"/>
    </source>
</evidence>
<dbReference type="InterPro" id="IPR011992">
    <property type="entry name" value="EF-hand-dom_pair"/>
</dbReference>
<evidence type="ECO:0000259" key="19">
    <source>
        <dbReference type="PROSITE" id="PS50222"/>
    </source>
</evidence>
<keyword evidence="5" id="KW-0575">Peroxidase</keyword>
<keyword evidence="12" id="KW-0521">NADP</keyword>
<comment type="caution">
    <text evidence="20">The sequence shown here is derived from an EMBL/GenBank/DDBJ whole genome shotgun (WGS) entry which is preliminary data.</text>
</comment>
<comment type="subunit">
    <text evidence="3">Monomer and homodimer.</text>
</comment>
<sequence>MPGYGDRRSPPFEGIAADGGGRAQSPSAGAGRLPPPPGGFARGLMKQPSRLASGVRQFASRVSMKVPEGVAGMRPGRMTRMQSSAQVGLRGLRFLDKTSGGKEGWKAVERRFDEMTKGSGRLQKESFGKCIGMGDSKEFAGELFGALARRRNLEPEDGITKEQLKEFWEEMTDQNFDSRLRIFFDMCDKNGDGMLTEDEVKEVIILSASANKLAKLKGHAATYASLIMEELDPDDRGYIEVVPIWQLETLLRGMVSAQAPEKLKRTTSSLARTMIPSRYRSPLKRHLSKTVDFIHENWKRIWLVTLWLVVNLALFVYKFEQYKRRSAFQVMGYCVCVAKGAAETLKLNMALILLPVCRNTLTTLRSTALSHACEAQVTSKKATLTRLETTVVADAQIEDTRFPRVYIDGPYGAPAQNYKKYDILLLIGLGIGATPFISILKDMLNNLKSNEEVESIHGSEIGSFKNNGPGRAYFYWVTREQGSFEWFKGVMNDVAESDHSNVIEMHNYLTSVYEEGDARSALIAMVQSLQHAKNGVDIVSGSRIRTHFARPNWRKVFSDLANAHKNSRIGVFYCGSPTLTKQLKELSKEFSQTTTTRFHFHKENF</sequence>
<keyword evidence="14" id="KW-0560">Oxidoreductase</keyword>
<keyword evidence="8" id="KW-0479">Metal-binding</keyword>
<dbReference type="PROSITE" id="PS50222">
    <property type="entry name" value="EF_HAND_2"/>
    <property type="match status" value="1"/>
</dbReference>
<protein>
    <recommendedName>
        <fullName evidence="19">EF-hand domain-containing protein</fullName>
    </recommendedName>
</protein>
<evidence type="ECO:0000256" key="13">
    <source>
        <dbReference type="ARBA" id="ARBA00022989"/>
    </source>
</evidence>
<dbReference type="OrthoDB" id="167398at2759"/>
<evidence type="ECO:0000313" key="20">
    <source>
        <dbReference type="EMBL" id="RLM93783.1"/>
    </source>
</evidence>
<evidence type="ECO:0000256" key="17">
    <source>
        <dbReference type="SAM" id="MobiDB-lite"/>
    </source>
</evidence>
<dbReference type="PROSITE" id="PS00018">
    <property type="entry name" value="EF_HAND_1"/>
    <property type="match status" value="1"/>
</dbReference>
<feature type="transmembrane region" description="Helical" evidence="18">
    <location>
        <begin position="423"/>
        <end position="440"/>
    </location>
</feature>
<keyword evidence="15 18" id="KW-0472">Membrane</keyword>
<evidence type="ECO:0000256" key="4">
    <source>
        <dbReference type="ARBA" id="ARBA00022553"/>
    </source>
</evidence>
<dbReference type="InterPro" id="IPR050369">
    <property type="entry name" value="RBOH/FRE"/>
</dbReference>
<keyword evidence="4" id="KW-0597">Phosphoprotein</keyword>
<keyword evidence="21" id="KW-1185">Reference proteome</keyword>
<evidence type="ECO:0000256" key="6">
    <source>
        <dbReference type="ARBA" id="ARBA00022630"/>
    </source>
</evidence>
<feature type="region of interest" description="Disordered" evidence="17">
    <location>
        <begin position="1"/>
        <end position="42"/>
    </location>
</feature>
<dbReference type="FunFam" id="3.40.50.80:FF:000026">
    <property type="entry name" value="Putative respiratory burst oxidase"/>
    <property type="match status" value="1"/>
</dbReference>
<dbReference type="GO" id="GO:0005886">
    <property type="term" value="C:plasma membrane"/>
    <property type="evidence" value="ECO:0007669"/>
    <property type="project" value="TreeGrafter"/>
</dbReference>
<organism evidence="20 21">
    <name type="scientific">Panicum miliaceum</name>
    <name type="common">Proso millet</name>
    <name type="synonym">Broomcorn millet</name>
    <dbReference type="NCBI Taxonomy" id="4540"/>
    <lineage>
        <taxon>Eukaryota</taxon>
        <taxon>Viridiplantae</taxon>
        <taxon>Streptophyta</taxon>
        <taxon>Embryophyta</taxon>
        <taxon>Tracheophyta</taxon>
        <taxon>Spermatophyta</taxon>
        <taxon>Magnoliopsida</taxon>
        <taxon>Liliopsida</taxon>
        <taxon>Poales</taxon>
        <taxon>Poaceae</taxon>
        <taxon>PACMAD clade</taxon>
        <taxon>Panicoideae</taxon>
        <taxon>Panicodae</taxon>
        <taxon>Paniceae</taxon>
        <taxon>Panicinae</taxon>
        <taxon>Panicum</taxon>
        <taxon>Panicum sect. Panicum</taxon>
    </lineage>
</organism>
<dbReference type="PANTHER" id="PTHR11972">
    <property type="entry name" value="NADPH OXIDASE"/>
    <property type="match status" value="1"/>
</dbReference>
<dbReference type="Gene3D" id="3.40.50.80">
    <property type="entry name" value="Nucleotide-binding domain of ferredoxin-NADP reductase (FNR) module"/>
    <property type="match status" value="1"/>
</dbReference>
<name>A0A3L6R4J0_PANMI</name>
<keyword evidence="13 18" id="KW-1133">Transmembrane helix</keyword>
<dbReference type="Pfam" id="PF08414">
    <property type="entry name" value="NADPH_Ox"/>
    <property type="match status" value="1"/>
</dbReference>
<evidence type="ECO:0000256" key="11">
    <source>
        <dbReference type="ARBA" id="ARBA00022837"/>
    </source>
</evidence>
<keyword evidence="9" id="KW-0677">Repeat</keyword>